<dbReference type="Gene3D" id="3.30.1490.130">
    <property type="entry name" value="D-aminoacylase. Domain 3"/>
    <property type="match status" value="1"/>
</dbReference>
<evidence type="ECO:0000259" key="2">
    <source>
        <dbReference type="Pfam" id="PF01979"/>
    </source>
</evidence>
<dbReference type="Gene3D" id="2.30.40.10">
    <property type="entry name" value="Urease, subunit C, domain 1"/>
    <property type="match status" value="1"/>
</dbReference>
<comment type="cofactor">
    <cofactor evidence="1">
        <name>Zn(2+)</name>
        <dbReference type="ChEBI" id="CHEBI:29105"/>
    </cofactor>
</comment>
<evidence type="ECO:0000313" key="4">
    <source>
        <dbReference type="EMBL" id="GAG66028.1"/>
    </source>
</evidence>
<dbReference type="CDD" id="cd01297">
    <property type="entry name" value="D-aminoacylase"/>
    <property type="match status" value="1"/>
</dbReference>
<proteinExistence type="predicted"/>
<dbReference type="AlphaFoldDB" id="X0ZZZ9"/>
<accession>X0ZZZ9</accession>
<evidence type="ECO:0000256" key="1">
    <source>
        <dbReference type="ARBA" id="ARBA00001947"/>
    </source>
</evidence>
<feature type="domain" description="Amidohydrolase 3" evidence="3">
    <location>
        <begin position="396"/>
        <end position="516"/>
    </location>
</feature>
<dbReference type="PANTHER" id="PTHR11647">
    <property type="entry name" value="HYDRANTOINASE/DIHYDROPYRIMIDINASE FAMILY MEMBER"/>
    <property type="match status" value="1"/>
</dbReference>
<gene>
    <name evidence="4" type="ORF">S01H4_00949</name>
</gene>
<dbReference type="Gene3D" id="3.20.20.140">
    <property type="entry name" value="Metal-dependent hydrolases"/>
    <property type="match status" value="1"/>
</dbReference>
<evidence type="ECO:0008006" key="5">
    <source>
        <dbReference type="Google" id="ProtNLM"/>
    </source>
</evidence>
<dbReference type="Pfam" id="PF07969">
    <property type="entry name" value="Amidohydro_3"/>
    <property type="match status" value="1"/>
</dbReference>
<dbReference type="InterPro" id="IPR023100">
    <property type="entry name" value="D-aminoacylase_insert_dom_sf"/>
</dbReference>
<dbReference type="InterPro" id="IPR006680">
    <property type="entry name" value="Amidohydro-rel"/>
</dbReference>
<evidence type="ECO:0000259" key="3">
    <source>
        <dbReference type="Pfam" id="PF07969"/>
    </source>
</evidence>
<protein>
    <recommendedName>
        <fullName evidence="5">Amidohydrolase 3 domain-containing protein</fullName>
    </recommendedName>
</protein>
<dbReference type="InterPro" id="IPR013108">
    <property type="entry name" value="Amidohydro_3"/>
</dbReference>
<dbReference type="InterPro" id="IPR011059">
    <property type="entry name" value="Metal-dep_hydrolase_composite"/>
</dbReference>
<dbReference type="PANTHER" id="PTHR11647:SF1">
    <property type="entry name" value="COLLAPSIN RESPONSE MEDIATOR PROTEIN"/>
    <property type="match status" value="1"/>
</dbReference>
<dbReference type="GO" id="GO:0016811">
    <property type="term" value="F:hydrolase activity, acting on carbon-nitrogen (but not peptide) bonds, in linear amides"/>
    <property type="evidence" value="ECO:0007669"/>
    <property type="project" value="InterPro"/>
</dbReference>
<dbReference type="SUPFAM" id="SSF51556">
    <property type="entry name" value="Metallo-dependent hydrolases"/>
    <property type="match status" value="1"/>
</dbReference>
<dbReference type="EMBL" id="BART01000155">
    <property type="protein sequence ID" value="GAG66028.1"/>
    <property type="molecule type" value="Genomic_DNA"/>
</dbReference>
<dbReference type="InterPro" id="IPR050378">
    <property type="entry name" value="Metallo-dep_Hydrolases_sf"/>
</dbReference>
<name>X0ZZZ9_9ZZZZ</name>
<organism evidence="4">
    <name type="scientific">marine sediment metagenome</name>
    <dbReference type="NCBI Taxonomy" id="412755"/>
    <lineage>
        <taxon>unclassified sequences</taxon>
        <taxon>metagenomes</taxon>
        <taxon>ecological metagenomes</taxon>
    </lineage>
</organism>
<comment type="caution">
    <text evidence="4">The sequence shown here is derived from an EMBL/GenBank/DDBJ whole genome shotgun (WGS) entry which is preliminary data.</text>
</comment>
<dbReference type="Pfam" id="PF01979">
    <property type="entry name" value="Amidohydro_1"/>
    <property type="match status" value="1"/>
</dbReference>
<dbReference type="InterPro" id="IPR032466">
    <property type="entry name" value="Metal_Hydrolase"/>
</dbReference>
<sequence length="535" mass="59900">MLNYDLLIKNVRVIDGTGNPWFKRDIGVSKGKIKKLGFINGNGEKVINAEGMIISPGFIDLHNHSDQDILAYPNAENCIMQGITTAVVGNCGMSMAPISSDKVDLLKKYLSPFLVKNFNYEWDWETLGEFHKKVEKQGISLNIASLVGHGTIRLAIKGFDSSKVSREEMNKMKILLEQSIKDGVFGMSTGLIYPPGCYSTTDELIELGSVLKKYGLIYATHIRNESDRLMEAVEEAIKIGEVNNIAVEISHHKSSGKENWGKVNASLRLMEQARSRGVEVNCDVYPYIAGNTTITAVLPTWVLNSGVGKMLEYLKNKEIREKVKKEITENTIKGENYIKTMGWDSLIINECQLKEEYEGKSLENILKDKNKFNNPFEGFFDWLLEIEGSATMTIFSMDEDDVKTIISNPLSTIITDESAASIPEGKPHPRKYGTYPKVLGKYVREENLLTLENAIRKMTSLPASKIGLKRKGIIKEGFDADIVIFDPKSIIDKATYIEPKYPEGIKYVIVNGQIVVDNAKPTGLRPGKILKRQKD</sequence>
<feature type="domain" description="Amidohydrolase-related" evidence="2">
    <location>
        <begin position="53"/>
        <end position="238"/>
    </location>
</feature>
<dbReference type="SUPFAM" id="SSF51338">
    <property type="entry name" value="Composite domain of metallo-dependent hydrolases"/>
    <property type="match status" value="1"/>
</dbReference>
<reference evidence="4" key="1">
    <citation type="journal article" date="2014" name="Front. Microbiol.">
        <title>High frequency of phylogenetically diverse reductive dehalogenase-homologous genes in deep subseafloor sedimentary metagenomes.</title>
        <authorList>
            <person name="Kawai M."/>
            <person name="Futagami T."/>
            <person name="Toyoda A."/>
            <person name="Takaki Y."/>
            <person name="Nishi S."/>
            <person name="Hori S."/>
            <person name="Arai W."/>
            <person name="Tsubouchi T."/>
            <person name="Morono Y."/>
            <person name="Uchiyama I."/>
            <person name="Ito T."/>
            <person name="Fujiyama A."/>
            <person name="Inagaki F."/>
            <person name="Takami H."/>
        </authorList>
    </citation>
    <scope>NUCLEOTIDE SEQUENCE</scope>
    <source>
        <strain evidence="4">Expedition CK06-06</strain>
    </source>
</reference>